<protein>
    <recommendedName>
        <fullName evidence="4">Protein MIZU-KUSSEI 1</fullName>
    </recommendedName>
</protein>
<gene>
    <name evidence="2" type="ORF">SELMODRAFT_91391</name>
</gene>
<dbReference type="Proteomes" id="UP000001514">
    <property type="component" value="Unassembled WGS sequence"/>
</dbReference>
<dbReference type="PANTHER" id="PTHR31696">
    <property type="entry name" value="PROTEIN MIZU-KUSSEI 1"/>
    <property type="match status" value="1"/>
</dbReference>
<feature type="compositionally biased region" description="Basic residues" evidence="1">
    <location>
        <begin position="157"/>
        <end position="167"/>
    </location>
</feature>
<dbReference type="Gramene" id="EFJ29586">
    <property type="protein sequence ID" value="EFJ29586"/>
    <property type="gene ID" value="SELMODRAFT_91391"/>
</dbReference>
<dbReference type="eggNOG" id="ENOG502QT52">
    <property type="taxonomic scope" value="Eukaryota"/>
</dbReference>
<feature type="region of interest" description="Disordered" evidence="1">
    <location>
        <begin position="55"/>
        <end position="93"/>
    </location>
</feature>
<evidence type="ECO:0008006" key="4">
    <source>
        <dbReference type="Google" id="ProtNLM"/>
    </source>
</evidence>
<accession>D8RE05</accession>
<reference evidence="2 3" key="1">
    <citation type="journal article" date="2011" name="Science">
        <title>The Selaginella genome identifies genetic changes associated with the evolution of vascular plants.</title>
        <authorList>
            <person name="Banks J.A."/>
            <person name="Nishiyama T."/>
            <person name="Hasebe M."/>
            <person name="Bowman J.L."/>
            <person name="Gribskov M."/>
            <person name="dePamphilis C."/>
            <person name="Albert V.A."/>
            <person name="Aono N."/>
            <person name="Aoyama T."/>
            <person name="Ambrose B.A."/>
            <person name="Ashton N.W."/>
            <person name="Axtell M.J."/>
            <person name="Barker E."/>
            <person name="Barker M.S."/>
            <person name="Bennetzen J.L."/>
            <person name="Bonawitz N.D."/>
            <person name="Chapple C."/>
            <person name="Cheng C."/>
            <person name="Correa L.G."/>
            <person name="Dacre M."/>
            <person name="DeBarry J."/>
            <person name="Dreyer I."/>
            <person name="Elias M."/>
            <person name="Engstrom E.M."/>
            <person name="Estelle M."/>
            <person name="Feng L."/>
            <person name="Finet C."/>
            <person name="Floyd S.K."/>
            <person name="Frommer W.B."/>
            <person name="Fujita T."/>
            <person name="Gramzow L."/>
            <person name="Gutensohn M."/>
            <person name="Harholt J."/>
            <person name="Hattori M."/>
            <person name="Heyl A."/>
            <person name="Hirai T."/>
            <person name="Hiwatashi Y."/>
            <person name="Ishikawa M."/>
            <person name="Iwata M."/>
            <person name="Karol K.G."/>
            <person name="Koehler B."/>
            <person name="Kolukisaoglu U."/>
            <person name="Kubo M."/>
            <person name="Kurata T."/>
            <person name="Lalonde S."/>
            <person name="Li K."/>
            <person name="Li Y."/>
            <person name="Litt A."/>
            <person name="Lyons E."/>
            <person name="Manning G."/>
            <person name="Maruyama T."/>
            <person name="Michael T.P."/>
            <person name="Mikami K."/>
            <person name="Miyazaki S."/>
            <person name="Morinaga S."/>
            <person name="Murata T."/>
            <person name="Mueller-Roeber B."/>
            <person name="Nelson D.R."/>
            <person name="Obara M."/>
            <person name="Oguri Y."/>
            <person name="Olmstead R.G."/>
            <person name="Onodera N."/>
            <person name="Petersen B.L."/>
            <person name="Pils B."/>
            <person name="Prigge M."/>
            <person name="Rensing S.A."/>
            <person name="Riano-Pachon D.M."/>
            <person name="Roberts A.W."/>
            <person name="Sato Y."/>
            <person name="Scheller H.V."/>
            <person name="Schulz B."/>
            <person name="Schulz C."/>
            <person name="Shakirov E.V."/>
            <person name="Shibagaki N."/>
            <person name="Shinohara N."/>
            <person name="Shippen D.E."/>
            <person name="Soerensen I."/>
            <person name="Sotooka R."/>
            <person name="Sugimoto N."/>
            <person name="Sugita M."/>
            <person name="Sumikawa N."/>
            <person name="Tanurdzic M."/>
            <person name="Theissen G."/>
            <person name="Ulvskov P."/>
            <person name="Wakazuki S."/>
            <person name="Weng J.K."/>
            <person name="Willats W.W."/>
            <person name="Wipf D."/>
            <person name="Wolf P.G."/>
            <person name="Yang L."/>
            <person name="Zimmer A.D."/>
            <person name="Zhu Q."/>
            <person name="Mitros T."/>
            <person name="Hellsten U."/>
            <person name="Loque D."/>
            <person name="Otillar R."/>
            <person name="Salamov A."/>
            <person name="Schmutz J."/>
            <person name="Shapiro H."/>
            <person name="Lindquist E."/>
            <person name="Lucas S."/>
            <person name="Rokhsar D."/>
            <person name="Grigoriev I.V."/>
        </authorList>
    </citation>
    <scope>NUCLEOTIDE SEQUENCE [LARGE SCALE GENOMIC DNA]</scope>
</reference>
<evidence type="ECO:0000313" key="3">
    <source>
        <dbReference type="Proteomes" id="UP000001514"/>
    </source>
</evidence>
<proteinExistence type="predicted"/>
<feature type="compositionally biased region" description="Low complexity" evidence="1">
    <location>
        <begin position="55"/>
        <end position="77"/>
    </location>
</feature>
<dbReference type="NCBIfam" id="TIGR01570">
    <property type="entry name" value="A_thal_3588"/>
    <property type="match status" value="1"/>
</dbReference>
<evidence type="ECO:0000313" key="2">
    <source>
        <dbReference type="EMBL" id="EFJ29586.1"/>
    </source>
</evidence>
<dbReference type="Pfam" id="PF04759">
    <property type="entry name" value="DUF617"/>
    <property type="match status" value="1"/>
</dbReference>
<evidence type="ECO:0000256" key="1">
    <source>
        <dbReference type="SAM" id="MobiDB-lite"/>
    </source>
</evidence>
<dbReference type="PANTHER" id="PTHR31696:SF72">
    <property type="entry name" value="OS05G0280000 PROTEIN"/>
    <property type="match status" value="1"/>
</dbReference>
<dbReference type="FunCoup" id="D8RE05">
    <property type="interactions" value="5"/>
</dbReference>
<dbReference type="OrthoDB" id="772271at2759"/>
<dbReference type="InterPro" id="IPR006460">
    <property type="entry name" value="MIZ1-like_pln"/>
</dbReference>
<dbReference type="KEGG" id="smo:SELMODRAFT_91391"/>
<dbReference type="AlphaFoldDB" id="D8RE05"/>
<dbReference type="GO" id="GO:0010274">
    <property type="term" value="P:hydrotropism"/>
    <property type="evidence" value="ECO:0007669"/>
    <property type="project" value="InterPro"/>
</dbReference>
<dbReference type="InParanoid" id="D8RE05"/>
<name>D8RE05_SELML</name>
<dbReference type="HOGENOM" id="CLU_057026_0_0_1"/>
<feature type="region of interest" description="Disordered" evidence="1">
    <location>
        <begin position="147"/>
        <end position="167"/>
    </location>
</feature>
<dbReference type="EMBL" id="GL377577">
    <property type="protein sequence ID" value="EFJ29586.1"/>
    <property type="molecule type" value="Genomic_DNA"/>
</dbReference>
<sequence length="274" mass="30175">MVDLSKQDNIIDEPTSVHCEKDVKCWRSLASMLGSLVIPCCCGCKLQFETKIRSSSTSSSSSTATTTTSPPISSNSSSKDHDSSSRRSSSVVTGTIFGQRKGKVVMSIQEDPREPPVMLLELAMPTVLLVKEMSSGLLRIAMECEKRHESSNEPCSPRKKNHRHHQRDRHLYSEPVWTMYCNGRKVGFAVRRPFTEPDRAVLGLMQSVSMGAGVIPVQSSSGDPAGSDDQELDELMYMRATYERVVGSADSESFHMINPDGSPGQELSIFLLRA</sequence>
<keyword evidence="3" id="KW-1185">Reference proteome</keyword>
<organism evidence="3">
    <name type="scientific">Selaginella moellendorffii</name>
    <name type="common">Spikemoss</name>
    <dbReference type="NCBI Taxonomy" id="88036"/>
    <lineage>
        <taxon>Eukaryota</taxon>
        <taxon>Viridiplantae</taxon>
        <taxon>Streptophyta</taxon>
        <taxon>Embryophyta</taxon>
        <taxon>Tracheophyta</taxon>
        <taxon>Lycopodiopsida</taxon>
        <taxon>Selaginellales</taxon>
        <taxon>Selaginellaceae</taxon>
        <taxon>Selaginella</taxon>
    </lineage>
</organism>